<dbReference type="AlphaFoldDB" id="A0A238LGB7"/>
<name>A0A238LGB7_9RHOB</name>
<evidence type="ECO:0000313" key="2">
    <source>
        <dbReference type="Proteomes" id="UP000201613"/>
    </source>
</evidence>
<dbReference type="RefSeq" id="WP_133065036.1">
    <property type="nucleotide sequence ID" value="NZ_FXZK01000005.1"/>
</dbReference>
<accession>A0A238LGB7</accession>
<evidence type="ECO:0008006" key="3">
    <source>
        <dbReference type="Google" id="ProtNLM"/>
    </source>
</evidence>
<dbReference type="Proteomes" id="UP000201613">
    <property type="component" value="Unassembled WGS sequence"/>
</dbReference>
<dbReference type="EMBL" id="FXZK01000005">
    <property type="protein sequence ID" value="SMY08622.1"/>
    <property type="molecule type" value="Genomic_DNA"/>
</dbReference>
<protein>
    <recommendedName>
        <fullName evidence="3">Alpha/beta hydrolase family protein</fullName>
    </recommendedName>
</protein>
<sequence>MARTRVFDGAHLRATLIDLEVAPGKPSDRLMVTLDFRRVGKNDFDPPPRSSNFARKGFAQLSIQTRANDWFVNADTYALEAALPEIVARFGEVRLLGYSMGGYGAFRFADALGAASVVAISPQVSIDPQVVPFDLRYREDAAGFDPAVGDLAQAARSDLPGLIVLDPFVRADLRHARMLQRLFPQVELARLNFGGHPAIRPLREAGRAWTIHKAAAEADSVDGTIQAAHRGIRRQSRRYWQGLASKAEARRPALAATARRNAARLQAKGGQ</sequence>
<dbReference type="SUPFAM" id="SSF53474">
    <property type="entry name" value="alpha/beta-Hydrolases"/>
    <property type="match status" value="1"/>
</dbReference>
<reference evidence="1 2" key="1">
    <citation type="submission" date="2017-05" db="EMBL/GenBank/DDBJ databases">
        <authorList>
            <person name="Song R."/>
            <person name="Chenine A.L."/>
            <person name="Ruprecht R.M."/>
        </authorList>
    </citation>
    <scope>NUCLEOTIDE SEQUENCE [LARGE SCALE GENOMIC DNA]</scope>
    <source>
        <strain evidence="1 2">CECT 8899</strain>
    </source>
</reference>
<dbReference type="Gene3D" id="3.40.50.1820">
    <property type="entry name" value="alpha/beta hydrolase"/>
    <property type="match status" value="1"/>
</dbReference>
<keyword evidence="2" id="KW-1185">Reference proteome</keyword>
<dbReference type="InterPro" id="IPR029058">
    <property type="entry name" value="AB_hydrolase_fold"/>
</dbReference>
<organism evidence="1 2">
    <name type="scientific">Flavimaricola marinus</name>
    <dbReference type="NCBI Taxonomy" id="1819565"/>
    <lineage>
        <taxon>Bacteria</taxon>
        <taxon>Pseudomonadati</taxon>
        <taxon>Pseudomonadota</taxon>
        <taxon>Alphaproteobacteria</taxon>
        <taxon>Rhodobacterales</taxon>
        <taxon>Paracoccaceae</taxon>
        <taxon>Flavimaricola</taxon>
    </lineage>
</organism>
<evidence type="ECO:0000313" key="1">
    <source>
        <dbReference type="EMBL" id="SMY08622.1"/>
    </source>
</evidence>
<proteinExistence type="predicted"/>
<dbReference type="OrthoDB" id="7247356at2"/>
<gene>
    <name evidence="1" type="ORF">LOM8899_02777</name>
</gene>